<keyword evidence="3 7" id="KW-1134">Transmembrane beta strand</keyword>
<keyword evidence="6 7" id="KW-0998">Cell outer membrane</keyword>
<dbReference type="Gene3D" id="2.40.170.20">
    <property type="entry name" value="TonB-dependent receptor, beta-barrel domain"/>
    <property type="match status" value="1"/>
</dbReference>
<evidence type="ECO:0000256" key="6">
    <source>
        <dbReference type="ARBA" id="ARBA00023237"/>
    </source>
</evidence>
<keyword evidence="2 7" id="KW-0813">Transport</keyword>
<dbReference type="PROSITE" id="PS52016">
    <property type="entry name" value="TONB_DEPENDENT_REC_3"/>
    <property type="match status" value="1"/>
</dbReference>
<proteinExistence type="inferred from homology"/>
<dbReference type="InterPro" id="IPR023997">
    <property type="entry name" value="TonB-dep_OMP_SusC/RagA_CS"/>
</dbReference>
<comment type="similarity">
    <text evidence="7">Belongs to the TonB-dependent receptor family.</text>
</comment>
<dbReference type="AlphaFoldDB" id="A0A101CKI8"/>
<gene>
    <name evidence="9" type="ORF">AR686_03885</name>
</gene>
<feature type="domain" description="TonB-dependent receptor plug" evidence="8">
    <location>
        <begin position="49"/>
        <end position="157"/>
    </location>
</feature>
<reference evidence="9 10" key="1">
    <citation type="submission" date="2015-10" db="EMBL/GenBank/DDBJ databases">
        <title>Genome sequence of Chryseobacterium greenlandense.</title>
        <authorList>
            <person name="Newman J."/>
            <person name="Fischer K."/>
            <person name="Miller J."/>
        </authorList>
    </citation>
    <scope>NUCLEOTIDE SEQUENCE [LARGE SCALE GENOMIC DNA]</scope>
    <source>
        <strain evidence="9 10">UMB34</strain>
    </source>
</reference>
<organism evidence="9 10">
    <name type="scientific">Chryseobacterium aquaticum subsp. greenlandense</name>
    <dbReference type="NCBI Taxonomy" id="345663"/>
    <lineage>
        <taxon>Bacteria</taxon>
        <taxon>Pseudomonadati</taxon>
        <taxon>Bacteroidota</taxon>
        <taxon>Flavobacteriia</taxon>
        <taxon>Flavobacteriales</taxon>
        <taxon>Weeksellaceae</taxon>
        <taxon>Chryseobacterium group</taxon>
        <taxon>Chryseobacterium</taxon>
    </lineage>
</organism>
<keyword evidence="4 7" id="KW-0812">Transmembrane</keyword>
<dbReference type="InterPro" id="IPR012910">
    <property type="entry name" value="Plug_dom"/>
</dbReference>
<evidence type="ECO:0000256" key="3">
    <source>
        <dbReference type="ARBA" id="ARBA00022452"/>
    </source>
</evidence>
<protein>
    <recommendedName>
        <fullName evidence="8">TonB-dependent receptor plug domain-containing protein</fullName>
    </recommendedName>
</protein>
<evidence type="ECO:0000313" key="9">
    <source>
        <dbReference type="EMBL" id="KUJ57904.1"/>
    </source>
</evidence>
<dbReference type="GO" id="GO:0009279">
    <property type="term" value="C:cell outer membrane"/>
    <property type="evidence" value="ECO:0007669"/>
    <property type="project" value="UniProtKB-SubCell"/>
</dbReference>
<evidence type="ECO:0000313" key="10">
    <source>
        <dbReference type="Proteomes" id="UP000054388"/>
    </source>
</evidence>
<dbReference type="InterPro" id="IPR023996">
    <property type="entry name" value="TonB-dep_OMP_SusC/RagA"/>
</dbReference>
<dbReference type="Pfam" id="PF07715">
    <property type="entry name" value="Plug"/>
    <property type="match status" value="1"/>
</dbReference>
<evidence type="ECO:0000256" key="7">
    <source>
        <dbReference type="PROSITE-ProRule" id="PRU01360"/>
    </source>
</evidence>
<accession>A0A101CKI8</accession>
<comment type="caution">
    <text evidence="9">The sequence shown here is derived from an EMBL/GenBank/DDBJ whole genome shotgun (WGS) entry which is preliminary data.</text>
</comment>
<evidence type="ECO:0000259" key="8">
    <source>
        <dbReference type="Pfam" id="PF07715"/>
    </source>
</evidence>
<sequence length="954" mass="105606">MNVKLRVLTAGVLFFTGQAVFAQKKDTAKNVKDIEEVVVLGYNKTSTKPKDVSASVTVSAEKLENRPNASFLNSLQGEAPGLSISSTSGSPGSSKIDVIIRGVSSLNASSDPLYVIDGMISNTVQFRNLNPNDIETVSVLKDAQATAIYGNRGANGVIVIRTKQGKYGDRFTVSYNGTVGFSFLPTTDYNMADSKQLLRIQRAYNNGLGAGKSDDFINNYAINTDWRKELFRTGSTQAHDVSMAFGGERVNNFTSIGYFEQTGTVPTTDFKRFTLRNNLNAKSKNNRFIFNSNMSLGYSKRHQLDQETSTTIDNNVVQNPLLAGITGTPLLDPNAYANGYEMYSGFGTSFDDGQGVYSLLDVLRGNIPNELTETSAVANFSATYKLTDELSVTNKSGIDYKYSTRNFARAPWAYLALAVANTSGREFPGIESFTNSSEFNFNSITSFNYNKQFGKHTIDAGVYFDYLKSHFKQTTQQQEGLNPLNWVFGAGTGYVAFSTATPTIYLPTLGILKRTVGTLAYFGTIDYDFDSKYGISGTLRRDATFRFTDDNKWGTFWSVGGRWNIDKENFMEGSTFNMLKLRGSYGVIGNQNVIAAAYGTNPLYTGLNLIRNTLSLGQGYNQINGALGNSVLANPLVQWEEVGQANVGLDFRLLKNKLEGSVDVYSKTTRKLYNDIFYTYAVGSNPQTGNNTIKGNNGKLSNKGIELMLKYNLIQGEKFKLSVYGNTAYNKGKVLESNITTGILRNNPGNMIGEWFLVDYIGVNQANGNLLFDVNGNQVERYDVINDLKGTGKSYLPKYTGGFGLNSSYKNFSLDVHFTYQADVWRLDNQMDYVYDITTVRRFNVTADLLNAWTPTNTNTNVPSLLMTNQTFGDTSTRFLKDASFIRMKNVVLGYSVPKEMLGDNIKGIKVFLQGENLLTFTKWRGYDPEPLFAQSTSVYPNMRTATLGVNIDF</sequence>
<dbReference type="InterPro" id="IPR037066">
    <property type="entry name" value="Plug_dom_sf"/>
</dbReference>
<evidence type="ECO:0000256" key="1">
    <source>
        <dbReference type="ARBA" id="ARBA00004571"/>
    </source>
</evidence>
<comment type="subcellular location">
    <subcellularLocation>
        <location evidence="1 7">Cell outer membrane</location>
        <topology evidence="1 7">Multi-pass membrane protein</topology>
    </subcellularLocation>
</comment>
<dbReference type="SUPFAM" id="SSF56935">
    <property type="entry name" value="Porins"/>
    <property type="match status" value="1"/>
</dbReference>
<evidence type="ECO:0000256" key="4">
    <source>
        <dbReference type="ARBA" id="ARBA00022692"/>
    </source>
</evidence>
<dbReference type="Proteomes" id="UP000054388">
    <property type="component" value="Unassembled WGS sequence"/>
</dbReference>
<dbReference type="InterPro" id="IPR039426">
    <property type="entry name" value="TonB-dep_rcpt-like"/>
</dbReference>
<keyword evidence="5 7" id="KW-0472">Membrane</keyword>
<dbReference type="InterPro" id="IPR036942">
    <property type="entry name" value="Beta-barrel_TonB_sf"/>
</dbReference>
<dbReference type="Gene3D" id="2.170.130.10">
    <property type="entry name" value="TonB-dependent receptor, plug domain"/>
    <property type="match status" value="1"/>
</dbReference>
<evidence type="ECO:0000256" key="2">
    <source>
        <dbReference type="ARBA" id="ARBA00022448"/>
    </source>
</evidence>
<name>A0A101CKI8_9FLAO</name>
<dbReference type="NCBIfam" id="TIGR04057">
    <property type="entry name" value="SusC_RagA_signa"/>
    <property type="match status" value="1"/>
</dbReference>
<evidence type="ECO:0000256" key="5">
    <source>
        <dbReference type="ARBA" id="ARBA00023136"/>
    </source>
</evidence>
<dbReference type="NCBIfam" id="TIGR04056">
    <property type="entry name" value="OMP_RagA_SusC"/>
    <property type="match status" value="1"/>
</dbReference>
<dbReference type="RefSeq" id="WP_059135827.1">
    <property type="nucleotide sequence ID" value="NZ_LMAI01000002.1"/>
</dbReference>
<dbReference type="EMBL" id="LMAI01000002">
    <property type="protein sequence ID" value="KUJ57904.1"/>
    <property type="molecule type" value="Genomic_DNA"/>
</dbReference>